<dbReference type="GO" id="GO:0016787">
    <property type="term" value="F:hydrolase activity"/>
    <property type="evidence" value="ECO:0007669"/>
    <property type="project" value="UniProtKB-KW"/>
</dbReference>
<organism evidence="6 7">
    <name type="scientific">Fictibacillus phosphorivorans</name>
    <dbReference type="NCBI Taxonomy" id="1221500"/>
    <lineage>
        <taxon>Bacteria</taxon>
        <taxon>Bacillati</taxon>
        <taxon>Bacillota</taxon>
        <taxon>Bacilli</taxon>
        <taxon>Bacillales</taxon>
        <taxon>Fictibacillaceae</taxon>
        <taxon>Fictibacillus</taxon>
    </lineage>
</organism>
<dbReference type="Gene3D" id="3.40.50.10740">
    <property type="entry name" value="Class I glutamine amidotransferase-like"/>
    <property type="match status" value="1"/>
</dbReference>
<dbReference type="Pfam" id="PF02016">
    <property type="entry name" value="Peptidase_S66"/>
    <property type="match status" value="1"/>
</dbReference>
<dbReference type="OrthoDB" id="9807329at2"/>
<name>A0A163SGT3_9BACL</name>
<keyword evidence="7" id="KW-1185">Reference proteome</keyword>
<dbReference type="SUPFAM" id="SSF52317">
    <property type="entry name" value="Class I glutamine amidotransferase-like"/>
    <property type="match status" value="1"/>
</dbReference>
<comment type="similarity">
    <text evidence="1">Belongs to the peptidase S66 family.</text>
</comment>
<dbReference type="PANTHER" id="PTHR30237">
    <property type="entry name" value="MURAMOYLTETRAPEPTIDE CARBOXYPEPTIDASE"/>
    <property type="match status" value="1"/>
</dbReference>
<keyword evidence="2" id="KW-0378">Hydrolase</keyword>
<evidence type="ECO:0000313" key="6">
    <source>
        <dbReference type="EMBL" id="KZE69048.1"/>
    </source>
</evidence>
<proteinExistence type="inferred from homology"/>
<dbReference type="SUPFAM" id="SSF141986">
    <property type="entry name" value="LD-carboxypeptidase A C-terminal domain-like"/>
    <property type="match status" value="1"/>
</dbReference>
<feature type="active site" description="Nucleophile" evidence="3">
    <location>
        <position position="110"/>
    </location>
</feature>
<evidence type="ECO:0000256" key="3">
    <source>
        <dbReference type="PIRSR" id="PIRSR028757-1"/>
    </source>
</evidence>
<dbReference type="InterPro" id="IPR029062">
    <property type="entry name" value="Class_I_gatase-like"/>
</dbReference>
<dbReference type="InterPro" id="IPR027478">
    <property type="entry name" value="LdcA_N"/>
</dbReference>
<evidence type="ECO:0000256" key="2">
    <source>
        <dbReference type="ARBA" id="ARBA00022801"/>
    </source>
</evidence>
<dbReference type="Pfam" id="PF17676">
    <property type="entry name" value="Peptidase_S66C"/>
    <property type="match status" value="1"/>
</dbReference>
<dbReference type="EMBL" id="LRFC01000001">
    <property type="protein sequence ID" value="KZE69048.1"/>
    <property type="molecule type" value="Genomic_DNA"/>
</dbReference>
<feature type="active site" description="Charge relay system" evidence="3">
    <location>
        <position position="242"/>
    </location>
</feature>
<protein>
    <submittedName>
        <fullName evidence="6">Peptidase S66</fullName>
    </submittedName>
</protein>
<evidence type="ECO:0000259" key="4">
    <source>
        <dbReference type="Pfam" id="PF02016"/>
    </source>
</evidence>
<dbReference type="InterPro" id="IPR040449">
    <property type="entry name" value="Peptidase_S66_N"/>
</dbReference>
<evidence type="ECO:0000256" key="1">
    <source>
        <dbReference type="ARBA" id="ARBA00010233"/>
    </source>
</evidence>
<feature type="active site" description="Charge relay system" evidence="3">
    <location>
        <position position="309"/>
    </location>
</feature>
<evidence type="ECO:0000259" key="5">
    <source>
        <dbReference type="Pfam" id="PF17676"/>
    </source>
</evidence>
<sequence>MIRYPMLKESAKIGVTAPSSGVPPVLHNMFKQACERMEQRGFEVTCGDTVWTQSKAKSAPAKVRAAELNKMLSNNEIDIIIPPWGGELLIEIMEHVDFTTIQDKWILGYSDTSVLMLALTLKTGLATANGTNFVDVRGEYSDETTAMWEKVLRTKVGESVLQHSSEKYQKKWQHDAPTPCVFHLTEKTNWKTVSGAKEKVEGRLLGGCIDVIRHLIGTPFGDVAQFRKQFLNSDEPILWFLENCEMNTTDLRRTLVHMKLAGWFENCSGILFGRSAANEPVGDYTVEDVYQDMTEDLGVPIIYDIDCGHQPPQITFVNGAYAKVEVENGRGTVLQHFKA</sequence>
<dbReference type="PIRSF" id="PIRSF028757">
    <property type="entry name" value="LD-carboxypeptidase"/>
    <property type="match status" value="1"/>
</dbReference>
<dbReference type="AlphaFoldDB" id="A0A163SGT3"/>
<comment type="caution">
    <text evidence="6">The sequence shown here is derived from an EMBL/GenBank/DDBJ whole genome shotgun (WGS) entry which is preliminary data.</text>
</comment>
<feature type="domain" description="LD-carboxypeptidase C-terminal" evidence="5">
    <location>
        <begin position="201"/>
        <end position="324"/>
    </location>
</feature>
<dbReference type="InterPro" id="IPR027461">
    <property type="entry name" value="Carboxypeptidase_A_C_sf"/>
</dbReference>
<dbReference type="CDD" id="cd07062">
    <property type="entry name" value="Peptidase_S66_mccF_like"/>
    <property type="match status" value="1"/>
</dbReference>
<dbReference type="RefSeq" id="WP_066236395.1">
    <property type="nucleotide sequence ID" value="NZ_LRFC01000001.1"/>
</dbReference>
<dbReference type="Proteomes" id="UP000076567">
    <property type="component" value="Unassembled WGS sequence"/>
</dbReference>
<dbReference type="InterPro" id="IPR003507">
    <property type="entry name" value="S66_fam"/>
</dbReference>
<reference evidence="7" key="1">
    <citation type="submission" date="2016-01" db="EMBL/GenBank/DDBJ databases">
        <title>Draft genome of Chromobacterium sp. F49.</title>
        <authorList>
            <person name="Hong K.W."/>
        </authorList>
    </citation>
    <scope>NUCLEOTIDE SEQUENCE [LARGE SCALE GENOMIC DNA]</scope>
    <source>
        <strain evidence="7">P7IIIA</strain>
    </source>
</reference>
<dbReference type="Gene3D" id="3.50.30.60">
    <property type="entry name" value="LD-carboxypeptidase A C-terminal domain-like"/>
    <property type="match status" value="1"/>
</dbReference>
<dbReference type="InterPro" id="IPR040921">
    <property type="entry name" value="Peptidase_S66C"/>
</dbReference>
<feature type="domain" description="LD-carboxypeptidase N-terminal" evidence="4">
    <location>
        <begin position="13"/>
        <end position="130"/>
    </location>
</feature>
<accession>A0A163SGT3</accession>
<evidence type="ECO:0000313" key="7">
    <source>
        <dbReference type="Proteomes" id="UP000076567"/>
    </source>
</evidence>
<dbReference type="PANTHER" id="PTHR30237:SF5">
    <property type="entry name" value="CARBOXYPEPTIDASE VC_A0337-RELATED"/>
    <property type="match status" value="1"/>
</dbReference>
<gene>
    <name evidence="6" type="ORF">AWM68_01925</name>
</gene>